<dbReference type="Proteomes" id="UP000008370">
    <property type="component" value="Unassembled WGS sequence"/>
</dbReference>
<dbReference type="EMBL" id="JH930475">
    <property type="protein sequence ID" value="EKM52591.1"/>
    <property type="molecule type" value="Genomic_DNA"/>
</dbReference>
<dbReference type="OrthoDB" id="3169018at2759"/>
<organism evidence="3 4">
    <name type="scientific">Phanerochaete carnosa (strain HHB-10118-sp)</name>
    <name type="common">White-rot fungus</name>
    <name type="synonym">Peniophora carnosa</name>
    <dbReference type="NCBI Taxonomy" id="650164"/>
    <lineage>
        <taxon>Eukaryota</taxon>
        <taxon>Fungi</taxon>
        <taxon>Dikarya</taxon>
        <taxon>Basidiomycota</taxon>
        <taxon>Agaricomycotina</taxon>
        <taxon>Agaricomycetes</taxon>
        <taxon>Polyporales</taxon>
        <taxon>Phanerochaetaceae</taxon>
        <taxon>Phanerochaete</taxon>
    </lineage>
</organism>
<evidence type="ECO:0000313" key="4">
    <source>
        <dbReference type="Proteomes" id="UP000008370"/>
    </source>
</evidence>
<feature type="domain" description="CHAT" evidence="2">
    <location>
        <begin position="943"/>
        <end position="1235"/>
    </location>
</feature>
<evidence type="ECO:0000259" key="2">
    <source>
        <dbReference type="Pfam" id="PF12770"/>
    </source>
</evidence>
<dbReference type="HOGENOM" id="CLU_001305_0_1_1"/>
<dbReference type="Gene3D" id="1.25.40.10">
    <property type="entry name" value="Tetratricopeptide repeat domain"/>
    <property type="match status" value="2"/>
</dbReference>
<reference evidence="3 4" key="1">
    <citation type="journal article" date="2012" name="BMC Genomics">
        <title>Comparative genomics of the white-rot fungi, Phanerochaete carnosa and P. chrysosporium, to elucidate the genetic basis of the distinct wood types they colonize.</title>
        <authorList>
            <person name="Suzuki H."/>
            <person name="MacDonald J."/>
            <person name="Syed K."/>
            <person name="Salamov A."/>
            <person name="Hori C."/>
            <person name="Aerts A."/>
            <person name="Henrissat B."/>
            <person name="Wiebenga A."/>
            <person name="vanKuyk P.A."/>
            <person name="Barry K."/>
            <person name="Lindquist E."/>
            <person name="LaButti K."/>
            <person name="Lapidus A."/>
            <person name="Lucas S."/>
            <person name="Coutinho P."/>
            <person name="Gong Y."/>
            <person name="Samejima M."/>
            <person name="Mahadevan R."/>
            <person name="Abou-Zaid M."/>
            <person name="de Vries R.P."/>
            <person name="Igarashi K."/>
            <person name="Yadav J.S."/>
            <person name="Grigoriev I.V."/>
            <person name="Master E.R."/>
        </authorList>
    </citation>
    <scope>NUCLEOTIDE SEQUENCE [LARGE SCALE GENOMIC DNA]</scope>
    <source>
        <strain evidence="3 4">HHB-10118-sp</strain>
    </source>
</reference>
<dbReference type="KEGG" id="pco:PHACADRAFT_211831"/>
<dbReference type="AlphaFoldDB" id="K5URR9"/>
<sequence length="1236" mass="136389">MLREGLKNLQPSLISDVPPPGEDNTTITTHVALSHEPSIGVNRVTLPTTLPSTLCTRLARAHNPRGIEDAITAVQEAISLSPTGEPDATLLYTLAELLLHRFELRGQPTDMAEALSLHHKTLLLSPLGHPERYHSLLSLAKASHTHFCYASKYQDLTDAIEFGCLALSLFDPTCHDQPTFFTTVAALMLSSFKHTCLSPELDQCIEHAQEAVSHCSPESPARHASLDILSRSLLSRYRERGKPSDLEVAIEYAQEAVSLCLTGHLDRARALVAMATGLLVRSERTGDPGDLQQSASPSRDALELCSPEIPALLNTLVPALIAISARESERSGLETCIELGNQALTLCPLGHLDRPHPLINLAVAQLARFEFAGRQEDIDNSITSLREAIGLLPSGAVVRAVALEREDLIKNIDYAYEALSLCPPRHSYRTSIVGHLPKTLLQQSWTDGNSSIRPELISTLADALLDRFMPTGLPDDLTDCVLYGYKALSLRTGGHSRRPRILAGLSFYHNESRQLEGLNSSISFLREALSLETKDPEDLEKFMLYTEEALRLCPLEQFFLYDSASCYMQRYKQAGEHGDLDKGIDCYQEVLSDVSLYPDQSPIHQGLLLSIALLERHRALGRMEDLDECIDLAQRALSSYSPELSHLGRGRSLCVLTSALSLRYSSTGNKADISDAIMHERELAVSELGLDCLQRLRTAMHWATMAHNQDHPSTLEAYRLSLELLERNFVYFPTLGMQHDAVREVKSLPSNAAAYAIGQGDLKLAVEMLEQGRALLWSHVRRLRTPLDQLAVDEDLIHLRDTFLRKSRALEALNISANPFIRGSAIGEGDGSYGHMLEMKHRLTAELNGVIERIRVKFPNFLKPPSYDKLKAASAEGPVIIVNHSEYRSDALILGPGDSLSCVQLSDIFYDQAVELSDKLLKMRQVLLRSAQKEYDRVLRLMLKSLGNLLVVPVMEKLKELGVKKGSRIWWYPTSVVSALPLHAAGPLKMPDSKSSKSKVYLPDIYIPSYTPTLAALIEARAAPAGGYRLVERAGLLGVALLDQSLQAVGKEVEVLRSRFPEGKLTLAIGSGCNRETVVAGLAERPWVHFACHGTLEARDPFNSALILSGGERLTLLDIVKAGLHSAELAVLSACHTAEQTQDSAMDESLHLAAAMQFSGFRSVVGTVWQLQDDDGPMFADYFYRAIFAEKDDEDATHASEVGFKKAARALCSATKEMRRRKVSVERWVNFVHIGA</sequence>
<dbReference type="InParanoid" id="K5URR9"/>
<gene>
    <name evidence="3" type="ORF">PHACADRAFT_211831</name>
</gene>
<name>K5URR9_PHACS</name>
<feature type="region of interest" description="Disordered" evidence="1">
    <location>
        <begin position="1"/>
        <end position="22"/>
    </location>
</feature>
<dbReference type="InterPro" id="IPR011990">
    <property type="entry name" value="TPR-like_helical_dom_sf"/>
</dbReference>
<evidence type="ECO:0000256" key="1">
    <source>
        <dbReference type="SAM" id="MobiDB-lite"/>
    </source>
</evidence>
<dbReference type="GeneID" id="18913156"/>
<dbReference type="Pfam" id="PF12770">
    <property type="entry name" value="CHAT"/>
    <property type="match status" value="1"/>
</dbReference>
<accession>K5URR9</accession>
<keyword evidence="4" id="KW-1185">Reference proteome</keyword>
<protein>
    <recommendedName>
        <fullName evidence="2">CHAT domain-containing protein</fullName>
    </recommendedName>
</protein>
<evidence type="ECO:0000313" key="3">
    <source>
        <dbReference type="EMBL" id="EKM52591.1"/>
    </source>
</evidence>
<dbReference type="InterPro" id="IPR024983">
    <property type="entry name" value="CHAT_dom"/>
</dbReference>
<dbReference type="RefSeq" id="XP_007398933.1">
    <property type="nucleotide sequence ID" value="XM_007398871.1"/>
</dbReference>
<dbReference type="SUPFAM" id="SSF48452">
    <property type="entry name" value="TPR-like"/>
    <property type="match status" value="1"/>
</dbReference>
<proteinExistence type="predicted"/>